<name>A0A5A7Q600_STRAF</name>
<gene>
    <name evidence="1" type="ORF">STAS_16990</name>
</gene>
<protein>
    <submittedName>
        <fullName evidence="1">Peptidyl-tRNA hydrolase</fullName>
    </submittedName>
</protein>
<reference evidence="2" key="1">
    <citation type="journal article" date="2019" name="Curr. Biol.">
        <title>Genome Sequence of Striga asiatica Provides Insight into the Evolution of Plant Parasitism.</title>
        <authorList>
            <person name="Yoshida S."/>
            <person name="Kim S."/>
            <person name="Wafula E.K."/>
            <person name="Tanskanen J."/>
            <person name="Kim Y.M."/>
            <person name="Honaas L."/>
            <person name="Yang Z."/>
            <person name="Spallek T."/>
            <person name="Conn C.E."/>
            <person name="Ichihashi Y."/>
            <person name="Cheong K."/>
            <person name="Cui S."/>
            <person name="Der J.P."/>
            <person name="Gundlach H."/>
            <person name="Jiao Y."/>
            <person name="Hori C."/>
            <person name="Ishida J.K."/>
            <person name="Kasahara H."/>
            <person name="Kiba T."/>
            <person name="Kim M.S."/>
            <person name="Koo N."/>
            <person name="Laohavisit A."/>
            <person name="Lee Y.H."/>
            <person name="Lumba S."/>
            <person name="McCourt P."/>
            <person name="Mortimer J.C."/>
            <person name="Mutuku J.M."/>
            <person name="Nomura T."/>
            <person name="Sasaki-Sekimoto Y."/>
            <person name="Seto Y."/>
            <person name="Wang Y."/>
            <person name="Wakatake T."/>
            <person name="Sakakibara H."/>
            <person name="Demura T."/>
            <person name="Yamaguchi S."/>
            <person name="Yoneyama K."/>
            <person name="Manabe R.I."/>
            <person name="Nelson D.C."/>
            <person name="Schulman A.H."/>
            <person name="Timko M.P."/>
            <person name="dePamphilis C.W."/>
            <person name="Choi D."/>
            <person name="Shirasu K."/>
        </authorList>
    </citation>
    <scope>NUCLEOTIDE SEQUENCE [LARGE SCALE GENOMIC DNA]</scope>
    <source>
        <strain evidence="2">cv. UVA1</strain>
    </source>
</reference>
<dbReference type="GO" id="GO:0016787">
    <property type="term" value="F:hydrolase activity"/>
    <property type="evidence" value="ECO:0007669"/>
    <property type="project" value="UniProtKB-KW"/>
</dbReference>
<feature type="non-terminal residue" evidence="1">
    <location>
        <position position="154"/>
    </location>
</feature>
<keyword evidence="1" id="KW-0378">Hydrolase</keyword>
<feature type="non-terminal residue" evidence="1">
    <location>
        <position position="1"/>
    </location>
</feature>
<accession>A0A5A7Q600</accession>
<keyword evidence="2" id="KW-1185">Reference proteome</keyword>
<proteinExistence type="predicted"/>
<sequence>ALAACSDNRFKELVDKATSPANIFICSRKRKESAVEILSTFLLIDFLEASFVSLNITLRCDDFVDEAAKHPSPLVPFVILDYIIKTYGISLTIHRNFRINTSSFFINHAFSFSTRQTMDFVFSTSSSPNECLRLWLSFSRISGWRVVLVETKIN</sequence>
<evidence type="ECO:0000313" key="1">
    <source>
        <dbReference type="EMBL" id="GER40322.1"/>
    </source>
</evidence>
<organism evidence="1 2">
    <name type="scientific">Striga asiatica</name>
    <name type="common">Asiatic witchweed</name>
    <name type="synonym">Buchnera asiatica</name>
    <dbReference type="NCBI Taxonomy" id="4170"/>
    <lineage>
        <taxon>Eukaryota</taxon>
        <taxon>Viridiplantae</taxon>
        <taxon>Streptophyta</taxon>
        <taxon>Embryophyta</taxon>
        <taxon>Tracheophyta</taxon>
        <taxon>Spermatophyta</taxon>
        <taxon>Magnoliopsida</taxon>
        <taxon>eudicotyledons</taxon>
        <taxon>Gunneridae</taxon>
        <taxon>Pentapetalae</taxon>
        <taxon>asterids</taxon>
        <taxon>lamiids</taxon>
        <taxon>Lamiales</taxon>
        <taxon>Orobanchaceae</taxon>
        <taxon>Buchnereae</taxon>
        <taxon>Striga</taxon>
    </lineage>
</organism>
<dbReference type="AlphaFoldDB" id="A0A5A7Q600"/>
<dbReference type="EMBL" id="BKCP01005849">
    <property type="protein sequence ID" value="GER40322.1"/>
    <property type="molecule type" value="Genomic_DNA"/>
</dbReference>
<comment type="caution">
    <text evidence="1">The sequence shown here is derived from an EMBL/GenBank/DDBJ whole genome shotgun (WGS) entry which is preliminary data.</text>
</comment>
<evidence type="ECO:0000313" key="2">
    <source>
        <dbReference type="Proteomes" id="UP000325081"/>
    </source>
</evidence>
<dbReference type="Proteomes" id="UP000325081">
    <property type="component" value="Unassembled WGS sequence"/>
</dbReference>